<feature type="compositionally biased region" description="Polar residues" evidence="2">
    <location>
        <begin position="493"/>
        <end position="505"/>
    </location>
</feature>
<dbReference type="RefSeq" id="WP_126804253.1">
    <property type="nucleotide sequence ID" value="NZ_PIPL01000003.1"/>
</dbReference>
<evidence type="ECO:0000256" key="1">
    <source>
        <dbReference type="SAM" id="Coils"/>
    </source>
</evidence>
<comment type="caution">
    <text evidence="5">The sequence shown here is derived from an EMBL/GenBank/DDBJ whole genome shotgun (WGS) entry which is preliminary data.</text>
</comment>
<feature type="coiled-coil region" evidence="1">
    <location>
        <begin position="312"/>
        <end position="394"/>
    </location>
</feature>
<evidence type="ECO:0000313" key="6">
    <source>
        <dbReference type="Proteomes" id="UP000288293"/>
    </source>
</evidence>
<organism evidence="5 6">
    <name type="scientific">Aliidiomarina minuta</name>
    <dbReference type="NCBI Taxonomy" id="880057"/>
    <lineage>
        <taxon>Bacteria</taxon>
        <taxon>Pseudomonadati</taxon>
        <taxon>Pseudomonadota</taxon>
        <taxon>Gammaproteobacteria</taxon>
        <taxon>Alteromonadales</taxon>
        <taxon>Idiomarinaceae</taxon>
        <taxon>Aliidiomarina</taxon>
    </lineage>
</organism>
<accession>A0A432W3A6</accession>
<keyword evidence="1" id="KW-0175">Coiled coil</keyword>
<dbReference type="PANTHER" id="PTHR38043">
    <property type="entry name" value="PROTEIN HEMX"/>
    <property type="match status" value="1"/>
</dbReference>
<evidence type="ECO:0000259" key="4">
    <source>
        <dbReference type="Pfam" id="PF02602"/>
    </source>
</evidence>
<dbReference type="SUPFAM" id="SSF69618">
    <property type="entry name" value="HemD-like"/>
    <property type="match status" value="1"/>
</dbReference>
<keyword evidence="3" id="KW-0812">Transmembrane</keyword>
<keyword evidence="3" id="KW-1133">Transmembrane helix</keyword>
<dbReference type="Proteomes" id="UP000288293">
    <property type="component" value="Unassembled WGS sequence"/>
</dbReference>
<feature type="region of interest" description="Disordered" evidence="2">
    <location>
        <begin position="482"/>
        <end position="505"/>
    </location>
</feature>
<name>A0A432W3A6_9GAMM</name>
<reference evidence="5 6" key="1">
    <citation type="journal article" date="2011" name="Front. Microbiol.">
        <title>Genomic signatures of strain selection and enhancement in Bacillus atrophaeus var. globigii, a historical biowarfare simulant.</title>
        <authorList>
            <person name="Gibbons H.S."/>
            <person name="Broomall S.M."/>
            <person name="McNew L.A."/>
            <person name="Daligault H."/>
            <person name="Chapman C."/>
            <person name="Bruce D."/>
            <person name="Karavis M."/>
            <person name="Krepps M."/>
            <person name="McGregor P.A."/>
            <person name="Hong C."/>
            <person name="Park K.H."/>
            <person name="Akmal A."/>
            <person name="Feldman A."/>
            <person name="Lin J.S."/>
            <person name="Chang W.E."/>
            <person name="Higgs B.W."/>
            <person name="Demirev P."/>
            <person name="Lindquist J."/>
            <person name="Liem A."/>
            <person name="Fochler E."/>
            <person name="Read T.D."/>
            <person name="Tapia R."/>
            <person name="Johnson S."/>
            <person name="Bishop-Lilly K.A."/>
            <person name="Detter C."/>
            <person name="Han C."/>
            <person name="Sozhamannan S."/>
            <person name="Rosenzweig C.N."/>
            <person name="Skowronski E.W."/>
        </authorList>
    </citation>
    <scope>NUCLEOTIDE SEQUENCE [LARGE SCALE GENOMIC DNA]</scope>
    <source>
        <strain evidence="5 6">MLST1</strain>
    </source>
</reference>
<dbReference type="CDD" id="cd06578">
    <property type="entry name" value="HemD"/>
    <property type="match status" value="1"/>
</dbReference>
<proteinExistence type="predicted"/>
<keyword evidence="6" id="KW-1185">Reference proteome</keyword>
<dbReference type="Pfam" id="PF04375">
    <property type="entry name" value="HemX"/>
    <property type="match status" value="1"/>
</dbReference>
<dbReference type="OrthoDB" id="9787650at2"/>
<dbReference type="Pfam" id="PF02602">
    <property type="entry name" value="HEM4"/>
    <property type="match status" value="1"/>
</dbReference>
<dbReference type="EMBL" id="PIPL01000003">
    <property type="protein sequence ID" value="RUO23833.1"/>
    <property type="molecule type" value="Genomic_DNA"/>
</dbReference>
<feature type="transmembrane region" description="Helical" evidence="3">
    <location>
        <begin position="274"/>
        <end position="298"/>
    </location>
</feature>
<dbReference type="InterPro" id="IPR036108">
    <property type="entry name" value="4pyrrol_syn_uPrphyn_synt_sf"/>
</dbReference>
<dbReference type="Gene3D" id="3.40.50.10090">
    <property type="match status" value="2"/>
</dbReference>
<evidence type="ECO:0000256" key="3">
    <source>
        <dbReference type="SAM" id="Phobius"/>
    </source>
</evidence>
<sequence length="635" mass="72778">MTNGVLLIRQHDQANPLEKALAERDQPVFRQAVIESEMIQLPQKELSELTEQSWDGIIVVSPAAVEFFHQQLQKHDFKWPQGNYYSVGSGTAERLVTHTHQPVTYPAPNHTGEDLLKLPDLHQIKGQDWLFVTGADGRPLIAETLSERGAKLTSIEVYKRIPLHPDLSENSRLWQEQVATIVVTSKEQLELFWQDLPDSAKNWAQNCNWVISSERLQKAVTDLGINKQRLIVAQNATTDALLKAIPTQSEKVMSKPTEQKSPATKQRKTKKTSWLTSFIILLLLLSVATLGVGGYWLWLQQQEIKRTSVEQMEELNQRLVQTTRAQEELEQSLFDDIESQMNQRFDALREQRNAEAAEAREEAARERQAMFNELESNREEIEQIKSHLDTANLRLSQDLYVIEARDLVVAAGRKLWFDYDRNGAVQLLQHAKRVLEQSRQSHLIPIRQQLENDIELLNGLPEVDVEGLALRLSALRQQVRELPPQREQLESKPLNNGNGNGNDEVSSSFADWRSNLNAAWQSFSEDFIRVQRTEEMPEMQLGAEQRSLLKTQLDLQLQIAQQALLQRQAVNFEQAMDQAIDWINSYYDTESTQVRHVLDALTQLREQNIEPEFPTRLLSEAMLNDAVDELLGESD</sequence>
<dbReference type="AlphaFoldDB" id="A0A432W3A6"/>
<protein>
    <recommendedName>
        <fullName evidence="4">Tetrapyrrole biosynthesis uroporphyrinogen III synthase domain-containing protein</fullName>
    </recommendedName>
</protein>
<dbReference type="GO" id="GO:0004852">
    <property type="term" value="F:uroporphyrinogen-III synthase activity"/>
    <property type="evidence" value="ECO:0007669"/>
    <property type="project" value="InterPro"/>
</dbReference>
<dbReference type="GO" id="GO:0033014">
    <property type="term" value="P:tetrapyrrole biosynthetic process"/>
    <property type="evidence" value="ECO:0007669"/>
    <property type="project" value="InterPro"/>
</dbReference>
<dbReference type="InterPro" id="IPR007470">
    <property type="entry name" value="HemX"/>
</dbReference>
<keyword evidence="3" id="KW-0472">Membrane</keyword>
<evidence type="ECO:0000256" key="2">
    <source>
        <dbReference type="SAM" id="MobiDB-lite"/>
    </source>
</evidence>
<evidence type="ECO:0000313" key="5">
    <source>
        <dbReference type="EMBL" id="RUO23833.1"/>
    </source>
</evidence>
<dbReference type="PANTHER" id="PTHR38043:SF1">
    <property type="entry name" value="PROTEIN HEMX"/>
    <property type="match status" value="1"/>
</dbReference>
<gene>
    <name evidence="5" type="ORF">CWE09_11810</name>
</gene>
<dbReference type="InterPro" id="IPR003754">
    <property type="entry name" value="4pyrrol_synth_uPrphyn_synth"/>
</dbReference>
<feature type="domain" description="Tetrapyrrole biosynthesis uroporphyrinogen III synthase" evidence="4">
    <location>
        <begin position="19"/>
        <end position="242"/>
    </location>
</feature>